<dbReference type="GO" id="GO:0006412">
    <property type="term" value="P:translation"/>
    <property type="evidence" value="ECO:0007669"/>
    <property type="project" value="UniProtKB-UniRule"/>
</dbReference>
<dbReference type="InterPro" id="IPR005822">
    <property type="entry name" value="Ribosomal_uL13"/>
</dbReference>
<dbReference type="InterPro" id="IPR036899">
    <property type="entry name" value="Ribosomal_uL13_sf"/>
</dbReference>
<dbReference type="STRING" id="340102.Pars_2329"/>
<protein>
    <recommendedName>
        <fullName evidence="4">Large ribosomal subunit protein uL13</fullName>
    </recommendedName>
</protein>
<dbReference type="HAMAP" id="MF_01366">
    <property type="entry name" value="Ribosomal_uL13"/>
    <property type="match status" value="1"/>
</dbReference>
<evidence type="ECO:0000256" key="1">
    <source>
        <dbReference type="ARBA" id="ARBA00006227"/>
    </source>
</evidence>
<keyword evidence="2 4" id="KW-0689">Ribosomal protein</keyword>
<dbReference type="GO" id="GO:0017148">
    <property type="term" value="P:negative regulation of translation"/>
    <property type="evidence" value="ECO:0007669"/>
    <property type="project" value="TreeGrafter"/>
</dbReference>
<dbReference type="GO" id="GO:0022625">
    <property type="term" value="C:cytosolic large ribosomal subunit"/>
    <property type="evidence" value="ECO:0007669"/>
    <property type="project" value="UniProtKB-UniRule"/>
</dbReference>
<proteinExistence type="inferred from homology"/>
<dbReference type="EMBL" id="CP000660">
    <property type="protein sequence ID" value="ABP51873.1"/>
    <property type="molecule type" value="Genomic_DNA"/>
</dbReference>
<evidence type="ECO:0000256" key="3">
    <source>
        <dbReference type="ARBA" id="ARBA00023274"/>
    </source>
</evidence>
<comment type="subunit">
    <text evidence="4">Part of the 50S ribosomal subunit.</text>
</comment>
<dbReference type="InterPro" id="IPR023563">
    <property type="entry name" value="Ribosomal_uL13_CS"/>
</dbReference>
<evidence type="ECO:0000313" key="6">
    <source>
        <dbReference type="EMBL" id="ABP51873.1"/>
    </source>
</evidence>
<reference evidence="6 7" key="1">
    <citation type="submission" date="2007-04" db="EMBL/GenBank/DDBJ databases">
        <title>Complete sequence of Pyrobaculum arsenaticum DSM 13514.</title>
        <authorList>
            <consortium name="US DOE Joint Genome Institute"/>
            <person name="Copeland A."/>
            <person name="Lucas S."/>
            <person name="Lapidus A."/>
            <person name="Barry K."/>
            <person name="Glavina del Rio T."/>
            <person name="Dalin E."/>
            <person name="Tice H."/>
            <person name="Pitluck S."/>
            <person name="Chain P."/>
            <person name="Malfatti S."/>
            <person name="Shin M."/>
            <person name="Vergez L."/>
            <person name="Schmutz J."/>
            <person name="Larimer F."/>
            <person name="Land M."/>
            <person name="Hauser L."/>
            <person name="Kyrpides N."/>
            <person name="Mikhailova N."/>
            <person name="Cozen A.E."/>
            <person name="Fitz-Gibbon S.T."/>
            <person name="House C.H."/>
            <person name="Saltikov C."/>
            <person name="Lowe T.M."/>
            <person name="Richardson P."/>
        </authorList>
    </citation>
    <scope>NUCLEOTIDE SEQUENCE [LARGE SCALE GENOMIC DNA]</scope>
    <source>
        <strain evidence="7">ATCC 700994 / DSM 13514 / JCM 11321 / PZ6</strain>
    </source>
</reference>
<dbReference type="PANTHER" id="PTHR11545">
    <property type="entry name" value="RIBOSOMAL PROTEIN L13"/>
    <property type="match status" value="1"/>
</dbReference>
<dbReference type="KEGG" id="pas:Pars_2329"/>
<comment type="similarity">
    <text evidence="1 4 5">Belongs to the universal ribosomal protein uL13 family.</text>
</comment>
<dbReference type="RefSeq" id="WP_011901776.1">
    <property type="nucleotide sequence ID" value="NC_009376.1"/>
</dbReference>
<dbReference type="GO" id="GO:0003729">
    <property type="term" value="F:mRNA binding"/>
    <property type="evidence" value="ECO:0007669"/>
    <property type="project" value="TreeGrafter"/>
</dbReference>
<dbReference type="PROSITE" id="PS00783">
    <property type="entry name" value="RIBOSOMAL_L13"/>
    <property type="match status" value="1"/>
</dbReference>
<dbReference type="OrthoDB" id="7668at2157"/>
<evidence type="ECO:0000256" key="5">
    <source>
        <dbReference type="RuleBase" id="RU003877"/>
    </source>
</evidence>
<dbReference type="GeneID" id="5054173"/>
<comment type="function">
    <text evidence="4">This protein is one of the early assembly proteins of the 50S ribosomal subunit, although it is not seen to bind rRNA by itself. It is important during the early stages of 50S assembly.</text>
</comment>
<dbReference type="NCBIfam" id="NF005004">
    <property type="entry name" value="PRK06394.1"/>
    <property type="match status" value="1"/>
</dbReference>
<keyword evidence="3 4" id="KW-0687">Ribonucleoprotein</keyword>
<dbReference type="SUPFAM" id="SSF52161">
    <property type="entry name" value="Ribosomal protein L13"/>
    <property type="match status" value="1"/>
</dbReference>
<dbReference type="InterPro" id="IPR005755">
    <property type="entry name" value="Ribosomal_uL13_euk/arc"/>
</dbReference>
<evidence type="ECO:0000256" key="2">
    <source>
        <dbReference type="ARBA" id="ARBA00022980"/>
    </source>
</evidence>
<dbReference type="CDD" id="cd00392">
    <property type="entry name" value="Ribosomal_L13"/>
    <property type="match status" value="1"/>
</dbReference>
<dbReference type="PIRSF" id="PIRSF002181">
    <property type="entry name" value="Ribosomal_L13"/>
    <property type="match status" value="1"/>
</dbReference>
<dbReference type="InterPro" id="IPR005823">
    <property type="entry name" value="Ribosomal_uL13_bac-type"/>
</dbReference>
<evidence type="ECO:0000313" key="7">
    <source>
        <dbReference type="Proteomes" id="UP000001567"/>
    </source>
</evidence>
<organism evidence="6 7">
    <name type="scientific">Pyrobaculum arsenaticum (strain DSM 13514 / JCM 11321 / PZ6)</name>
    <dbReference type="NCBI Taxonomy" id="340102"/>
    <lineage>
        <taxon>Archaea</taxon>
        <taxon>Thermoproteota</taxon>
        <taxon>Thermoprotei</taxon>
        <taxon>Thermoproteales</taxon>
        <taxon>Thermoproteaceae</taxon>
        <taxon>Pyrobaculum</taxon>
    </lineage>
</organism>
<gene>
    <name evidence="4" type="primary">rpl13</name>
    <name evidence="6" type="ordered locus">Pars_2329</name>
</gene>
<name>A4WNA6_PYRAR</name>
<dbReference type="Gene3D" id="3.90.1180.10">
    <property type="entry name" value="Ribosomal protein L13"/>
    <property type="match status" value="1"/>
</dbReference>
<dbReference type="HOGENOM" id="CLU_076922_1_0_2"/>
<accession>A4WNA6</accession>
<dbReference type="GO" id="GO:0003735">
    <property type="term" value="F:structural constituent of ribosome"/>
    <property type="evidence" value="ECO:0007669"/>
    <property type="project" value="UniProtKB-UniRule"/>
</dbReference>
<dbReference type="Proteomes" id="UP000001567">
    <property type="component" value="Chromosome"/>
</dbReference>
<dbReference type="PANTHER" id="PTHR11545:SF3">
    <property type="entry name" value="LARGE RIBOSOMAL SUBUNIT PROTEIN UL13"/>
    <property type="match status" value="1"/>
</dbReference>
<dbReference type="Pfam" id="PF00572">
    <property type="entry name" value="Ribosomal_L13"/>
    <property type="match status" value="1"/>
</dbReference>
<dbReference type="NCBIfam" id="TIGR01077">
    <property type="entry name" value="L13_A_E"/>
    <property type="match status" value="1"/>
</dbReference>
<dbReference type="PhylomeDB" id="A4WNA6"/>
<evidence type="ECO:0000256" key="4">
    <source>
        <dbReference type="HAMAP-Rule" id="MF_01366"/>
    </source>
</evidence>
<dbReference type="AlphaFoldDB" id="A4WNA6"/>
<sequence length="186" mass="21701">MIEKRVLEFSQLPDTGEVVIDAAGHIAGRLATYIAKILVERPGVRVVVINAEKLAVTGDEKMVVEWFKKKISEWRTHYNPEKVGPKVPRRPDRVFKRIVRGMLPKKSWTGRYALKRLRVYMSVPIDMLNRKKLVVYEVPQAKLRIRPLLKYTTLEEVWRAIDPKAWEKWKRANEVWGKKLKQATSG</sequence>